<accession>A0A7T9DJJ8</accession>
<keyword evidence="2" id="KW-1133">Transmembrane helix</keyword>
<name>A0A7T9DJJ8_9ARCH</name>
<dbReference type="Proteomes" id="UP000596004">
    <property type="component" value="Chromosome"/>
</dbReference>
<feature type="transmembrane region" description="Helical" evidence="2">
    <location>
        <begin position="36"/>
        <end position="55"/>
    </location>
</feature>
<dbReference type="EMBL" id="CP064981">
    <property type="protein sequence ID" value="QQR92474.1"/>
    <property type="molecule type" value="Genomic_DNA"/>
</dbReference>
<evidence type="ECO:0000313" key="3">
    <source>
        <dbReference type="EMBL" id="QQR92474.1"/>
    </source>
</evidence>
<sequence>MYDAPPDSPFEYEPQPQSSNPLGGAQELAQKHGKKIIALAIIGLLGFFVYDYFIGSQVKLTISARDTEGKLLTGMPGALYESGADKPIQRFEGTTTIGVRPGTYFVEWDSEGSDFAVPENLDIYVEKPTQGNAEQEEKTIFVKDLGVTISQLDFPTTIVRGQQGAKGSFLLKNDSTKGQSIELVMEGGLAPFKEDIQFTPATFSIPAKRTLLVNFTLNVSDTLPITNKTAGDKKNGSIRIKYTQEKESLDFTQFNDFKFDVNPTQTITLNAKADELKSTRFTIRNRSPNDSSEKIDAEIIITQTDGTNAAAEVPEWFSWSIEKPFKALAKNETISPELRFRAPITASKDLILGKVRFFTSFWESESPFTINLTEAVVDVTGTIDGAKSKTYTLRHDTANPTQFQFQTATLRVENKSGFPIATVLYELSTGCEEYISLVTPDFFPIINLPEKGKPNSTQSTQLKINAPSTALPGAEKTCTIQLTYEDPRTQEPAQISAINVQIST</sequence>
<keyword evidence="2" id="KW-0812">Transmembrane</keyword>
<feature type="region of interest" description="Disordered" evidence="1">
    <location>
        <begin position="1"/>
        <end position="25"/>
    </location>
</feature>
<evidence type="ECO:0000256" key="1">
    <source>
        <dbReference type="SAM" id="MobiDB-lite"/>
    </source>
</evidence>
<proteinExistence type="predicted"/>
<dbReference type="AlphaFoldDB" id="A0A7T9DJJ8"/>
<evidence type="ECO:0000256" key="2">
    <source>
        <dbReference type="SAM" id="Phobius"/>
    </source>
</evidence>
<organism evidence="3">
    <name type="scientific">Candidatus Iainarchaeum sp</name>
    <dbReference type="NCBI Taxonomy" id="3101447"/>
    <lineage>
        <taxon>Archaea</taxon>
        <taxon>Candidatus Iainarchaeota</taxon>
        <taxon>Candidatus Iainarchaeia</taxon>
        <taxon>Candidatus Iainarchaeales</taxon>
        <taxon>Candidatus Iainarchaeaceae</taxon>
        <taxon>Candidatus Iainarchaeum</taxon>
    </lineage>
</organism>
<reference evidence="3" key="1">
    <citation type="submission" date="2020-11" db="EMBL/GenBank/DDBJ databases">
        <title>Connecting structure to function with the recovery of over 1000 high-quality activated sludge metagenome-assembled genomes encoding full-length rRNA genes using long-read sequencing.</title>
        <authorList>
            <person name="Singleton C.M."/>
            <person name="Petriglieri F."/>
            <person name="Kristensen J.M."/>
            <person name="Kirkegaard R.H."/>
            <person name="Michaelsen T.Y."/>
            <person name="Andersen M.H."/>
            <person name="Karst S.M."/>
            <person name="Dueholm M.S."/>
            <person name="Nielsen P.H."/>
            <person name="Albertsen M."/>
        </authorList>
    </citation>
    <scope>NUCLEOTIDE SEQUENCE</scope>
    <source>
        <strain evidence="3">Fred_18-Q3-R57-64_BAT3C.431</strain>
    </source>
</reference>
<protein>
    <submittedName>
        <fullName evidence="3">Uncharacterized protein</fullName>
    </submittedName>
</protein>
<keyword evidence="2" id="KW-0472">Membrane</keyword>
<gene>
    <name evidence="3" type="ORF">IPJ89_04980</name>
</gene>